<name>A0A7W4W407_9GAMM</name>
<dbReference type="Proteomes" id="UP000537130">
    <property type="component" value="Unassembled WGS sequence"/>
</dbReference>
<reference evidence="2 3" key="1">
    <citation type="submission" date="2020-08" db="EMBL/GenBank/DDBJ databases">
        <title>Genomic Encyclopedia of Type Strains, Phase III (KMG-III): the genomes of soil and plant-associated and newly described type strains.</title>
        <authorList>
            <person name="Whitman W."/>
        </authorList>
    </citation>
    <scope>NUCLEOTIDE SEQUENCE [LARGE SCALE GENOMIC DNA]</scope>
    <source>
        <strain evidence="2 3">CECT 8654</strain>
    </source>
</reference>
<feature type="domain" description="MaoC-like" evidence="1">
    <location>
        <begin position="9"/>
        <end position="110"/>
    </location>
</feature>
<evidence type="ECO:0000313" key="2">
    <source>
        <dbReference type="EMBL" id="MBB3047046.1"/>
    </source>
</evidence>
<comment type="caution">
    <text evidence="2">The sequence shown here is derived from an EMBL/GenBank/DDBJ whole genome shotgun (WGS) entry which is preliminary data.</text>
</comment>
<evidence type="ECO:0000259" key="1">
    <source>
        <dbReference type="Pfam" id="PF01575"/>
    </source>
</evidence>
<dbReference type="Pfam" id="PF01575">
    <property type="entry name" value="MaoC_dehydratas"/>
    <property type="match status" value="1"/>
</dbReference>
<dbReference type="Gene3D" id="3.10.129.10">
    <property type="entry name" value="Hotdog Thioesterase"/>
    <property type="match status" value="1"/>
</dbReference>
<dbReference type="EMBL" id="JACHWY010000001">
    <property type="protein sequence ID" value="MBB3047046.1"/>
    <property type="molecule type" value="Genomic_DNA"/>
</dbReference>
<accession>A0A7W4W407</accession>
<proteinExistence type="predicted"/>
<gene>
    <name evidence="2" type="ORF">FHR99_001282</name>
</gene>
<sequence length="148" mass="16591">MRYFEDIVVGQRVKGTDTYTLTAEEIKTYAAQWDPLPFHTDEEAARQSPIGKLFASSIHTVALGVKLSHAIKQDAMAVIAGLGWDEVRFHLPVCADDTLRVEAEICSKRESISKPDRGICVTLIELYNQHDQLAVEYKIASLVMKREA</sequence>
<dbReference type="PANTHER" id="PTHR43664:SF1">
    <property type="entry name" value="BETA-METHYLMALYL-COA DEHYDRATASE"/>
    <property type="match status" value="1"/>
</dbReference>
<dbReference type="RefSeq" id="WP_183409691.1">
    <property type="nucleotide sequence ID" value="NZ_JACHWY010000001.1"/>
</dbReference>
<dbReference type="InterPro" id="IPR029069">
    <property type="entry name" value="HotDog_dom_sf"/>
</dbReference>
<organism evidence="2 3">
    <name type="scientific">Litorivivens lipolytica</name>
    <dbReference type="NCBI Taxonomy" id="1524264"/>
    <lineage>
        <taxon>Bacteria</taxon>
        <taxon>Pseudomonadati</taxon>
        <taxon>Pseudomonadota</taxon>
        <taxon>Gammaproteobacteria</taxon>
        <taxon>Litorivivens</taxon>
    </lineage>
</organism>
<evidence type="ECO:0000313" key="3">
    <source>
        <dbReference type="Proteomes" id="UP000537130"/>
    </source>
</evidence>
<protein>
    <submittedName>
        <fullName evidence="2">Acyl dehydratase</fullName>
    </submittedName>
</protein>
<dbReference type="SUPFAM" id="SSF54637">
    <property type="entry name" value="Thioesterase/thiol ester dehydrase-isomerase"/>
    <property type="match status" value="1"/>
</dbReference>
<dbReference type="InterPro" id="IPR002539">
    <property type="entry name" value="MaoC-like_dom"/>
</dbReference>
<dbReference type="PANTHER" id="PTHR43664">
    <property type="entry name" value="MONOAMINE OXIDASE-RELATED"/>
    <property type="match status" value="1"/>
</dbReference>
<dbReference type="InterPro" id="IPR052342">
    <property type="entry name" value="MCH/BMMD"/>
</dbReference>
<dbReference type="AlphaFoldDB" id="A0A7W4W407"/>
<keyword evidence="3" id="KW-1185">Reference proteome</keyword>